<dbReference type="InterPro" id="IPR008921">
    <property type="entry name" value="DNA_pol3_clamp-load_cplx_C"/>
</dbReference>
<dbReference type="InterPro" id="IPR047854">
    <property type="entry name" value="RFC_lid"/>
</dbReference>
<dbReference type="InterPro" id="IPR027417">
    <property type="entry name" value="P-loop_NTPase"/>
</dbReference>
<dbReference type="InterPro" id="IPR003959">
    <property type="entry name" value="ATPase_AAA_core"/>
</dbReference>
<feature type="compositionally biased region" description="Basic and acidic residues" evidence="10">
    <location>
        <begin position="128"/>
        <end position="138"/>
    </location>
</feature>
<keyword evidence="7 9" id="KW-0067">ATP-binding</keyword>
<sequence>MDIRNFFKAAAAPTAKKKNAAAAAEAPKKPSPAKAKVGKDAHARGDLDQLEKKKKKRNEEQALEDDAAMEVAPVAKKAKKVRNVMAVKRQREAEAVGSEATTETTAPMPKEASPLSPEKKLKSKTTTKKKELTPKELRAAGLKRLSGAIASLPEKPNKFSLREQTSDLNPYNQKGGEEENPPNRGTKDAPPQSSDENLLSGLTFVITGTLDSLLREECTDLIKRHGGRVTTSVSGKTDFLVCGLDSGGSKVKGATERKDTCRMVDEDGLFALIASGPPAAKASASDSSPRTAEGARPAAPATPPPPSSTSTPTPTDGALWVTKHRPCQLSEVVGNQMNVKLISSWLRNFRDVHVLHKPARGSAPGNKKAEELLQKKAVLLSGPPGVGKTTCAVLVAKSLGFGPIIEVNASDARGKSDGDRKKGLNGKGSNQIRELLNNRAMGKAGHRGAVLVMDECDGMSGSDRGGIAEIVDSIKRTKIPIICICNDKYKQKMKPLRNACVELDFRKPTKEAVAKRMLQVCEKEGLKANKVALETLAERSNGDLRILLGHLQQWRLTRDSLTYDDVRGGANALDKDADISPFKVCDALLGPEGKRFTIADQVNLCFQDMDLIPLLVQENYVNHRPLVSGNEHQRMKVVAKAAEGITYGDWASQVVRGQGEWGLMPYQAVMAAVYPATYCRGQRETMGLYPNEMNITRFSAWLGKNSSRGKVERELTAVGMGADCLPLVRRRMVDPLVANGKDGIPEVLAFMDSYNLTKEDREAIFDTLRLNKKEDLLKKVPTAVKSALTRALTKAGNVRDWEPPKPSKAKSKPKAKAKAKGKGKAKKK</sequence>
<dbReference type="GO" id="GO:0003677">
    <property type="term" value="F:DNA binding"/>
    <property type="evidence" value="ECO:0007669"/>
    <property type="project" value="InterPro"/>
</dbReference>
<evidence type="ECO:0000256" key="7">
    <source>
        <dbReference type="ARBA" id="ARBA00022840"/>
    </source>
</evidence>
<keyword evidence="6 9" id="KW-0547">Nucleotide-binding</keyword>
<feature type="domain" description="BRCT" evidence="11">
    <location>
        <begin position="194"/>
        <end position="276"/>
    </location>
</feature>
<dbReference type="InterPro" id="IPR013725">
    <property type="entry name" value="DNA_replication_fac_RFC1_C"/>
</dbReference>
<dbReference type="PIRSF" id="PIRSF036578">
    <property type="entry name" value="RFC1"/>
    <property type="match status" value="1"/>
</dbReference>
<name>A0AAX4PNG8_9CHLO</name>
<dbReference type="InterPro" id="IPR001357">
    <property type="entry name" value="BRCT_dom"/>
</dbReference>
<evidence type="ECO:0000256" key="10">
    <source>
        <dbReference type="SAM" id="MobiDB-lite"/>
    </source>
</evidence>
<dbReference type="CDD" id="cd00009">
    <property type="entry name" value="AAA"/>
    <property type="match status" value="1"/>
</dbReference>
<dbReference type="PROSITE" id="PS50172">
    <property type="entry name" value="BRCT"/>
    <property type="match status" value="1"/>
</dbReference>
<dbReference type="Gene3D" id="1.20.272.10">
    <property type="match status" value="1"/>
</dbReference>
<comment type="subcellular location">
    <subcellularLocation>
        <location evidence="1 9">Nucleus</location>
    </subcellularLocation>
</comment>
<dbReference type="AlphaFoldDB" id="A0AAX4PNG8"/>
<keyword evidence="13" id="KW-1185">Reference proteome</keyword>
<dbReference type="SUPFAM" id="SSF52113">
    <property type="entry name" value="BRCT domain"/>
    <property type="match status" value="1"/>
</dbReference>
<dbReference type="InterPro" id="IPR036420">
    <property type="entry name" value="BRCT_dom_sf"/>
</dbReference>
<dbReference type="Pfam" id="PF25361">
    <property type="entry name" value="AAA_lid_RFC1"/>
    <property type="match status" value="1"/>
</dbReference>
<feature type="region of interest" description="Disordered" evidence="10">
    <location>
        <begin position="794"/>
        <end position="828"/>
    </location>
</feature>
<dbReference type="FunFam" id="3.40.50.300:FF:000395">
    <property type="entry name" value="Replication factor C subunit 1"/>
    <property type="match status" value="1"/>
</dbReference>
<feature type="compositionally biased region" description="Basic and acidic residues" evidence="10">
    <location>
        <begin position="37"/>
        <end position="51"/>
    </location>
</feature>
<dbReference type="Gene3D" id="3.40.50.300">
    <property type="entry name" value="P-loop containing nucleotide triphosphate hydrolases"/>
    <property type="match status" value="1"/>
</dbReference>
<accession>A0AAX4PNG8</accession>
<dbReference type="SUPFAM" id="SSF52540">
    <property type="entry name" value="P-loop containing nucleoside triphosphate hydrolases"/>
    <property type="match status" value="1"/>
</dbReference>
<dbReference type="Pfam" id="PF08519">
    <property type="entry name" value="RFC1"/>
    <property type="match status" value="1"/>
</dbReference>
<dbReference type="GO" id="GO:0006281">
    <property type="term" value="P:DNA repair"/>
    <property type="evidence" value="ECO:0007669"/>
    <property type="project" value="InterPro"/>
</dbReference>
<protein>
    <recommendedName>
        <fullName evidence="4 9">Replication factor C subunit 1</fullName>
    </recommendedName>
</protein>
<dbReference type="PANTHER" id="PTHR23389">
    <property type="entry name" value="CHROMOSOME TRANSMISSION FIDELITY FACTOR 18"/>
    <property type="match status" value="1"/>
</dbReference>
<evidence type="ECO:0000256" key="5">
    <source>
        <dbReference type="ARBA" id="ARBA00022705"/>
    </source>
</evidence>
<gene>
    <name evidence="12" type="ORF">HKI87_18g87920</name>
</gene>
<dbReference type="Pfam" id="PF00533">
    <property type="entry name" value="BRCT"/>
    <property type="match status" value="1"/>
</dbReference>
<dbReference type="SMART" id="SM00382">
    <property type="entry name" value="AAA"/>
    <property type="match status" value="1"/>
</dbReference>
<dbReference type="GO" id="GO:0003689">
    <property type="term" value="F:DNA clamp loader activity"/>
    <property type="evidence" value="ECO:0007669"/>
    <property type="project" value="UniProtKB-UniRule"/>
</dbReference>
<dbReference type="PANTHER" id="PTHR23389:SF6">
    <property type="entry name" value="REPLICATION FACTOR C SUBUNIT 1"/>
    <property type="match status" value="1"/>
</dbReference>
<evidence type="ECO:0000313" key="13">
    <source>
        <dbReference type="Proteomes" id="UP001472866"/>
    </source>
</evidence>
<dbReference type="SUPFAM" id="SSF48019">
    <property type="entry name" value="post-AAA+ oligomerization domain-like"/>
    <property type="match status" value="1"/>
</dbReference>
<feature type="compositionally biased region" description="Low complexity" evidence="10">
    <location>
        <begin position="277"/>
        <end position="289"/>
    </location>
</feature>
<feature type="region of interest" description="Disordered" evidence="10">
    <location>
        <begin position="277"/>
        <end position="319"/>
    </location>
</feature>
<comment type="subunit">
    <text evidence="3">Heterotetramer of subunits RFC2, RFC3, RFC4 and RFC5 that can form a complex with RFC1.</text>
</comment>
<dbReference type="GO" id="GO:0005634">
    <property type="term" value="C:nucleus"/>
    <property type="evidence" value="ECO:0007669"/>
    <property type="project" value="UniProtKB-SubCell"/>
</dbReference>
<proteinExistence type="inferred from homology"/>
<dbReference type="Gene3D" id="3.40.50.10190">
    <property type="entry name" value="BRCT domain"/>
    <property type="match status" value="1"/>
</dbReference>
<feature type="compositionally biased region" description="Basic residues" evidence="10">
    <location>
        <begin position="807"/>
        <end position="828"/>
    </location>
</feature>
<dbReference type="GO" id="GO:0005663">
    <property type="term" value="C:DNA replication factor C complex"/>
    <property type="evidence" value="ECO:0007669"/>
    <property type="project" value="InterPro"/>
</dbReference>
<dbReference type="GO" id="GO:0006260">
    <property type="term" value="P:DNA replication"/>
    <property type="evidence" value="ECO:0007669"/>
    <property type="project" value="UniProtKB-KW"/>
</dbReference>
<evidence type="ECO:0000256" key="8">
    <source>
        <dbReference type="ARBA" id="ARBA00023242"/>
    </source>
</evidence>
<reference evidence="12 13" key="1">
    <citation type="submission" date="2024-03" db="EMBL/GenBank/DDBJ databases">
        <title>Complete genome sequence of the green alga Chloropicon roscoffensis RCC1871.</title>
        <authorList>
            <person name="Lemieux C."/>
            <person name="Pombert J.-F."/>
            <person name="Otis C."/>
            <person name="Turmel M."/>
        </authorList>
    </citation>
    <scope>NUCLEOTIDE SEQUENCE [LARGE SCALE GENOMIC DNA]</scope>
    <source>
        <strain evidence="12 13">RCC1871</strain>
    </source>
</reference>
<keyword evidence="5 9" id="KW-0235">DNA replication</keyword>
<evidence type="ECO:0000256" key="1">
    <source>
        <dbReference type="ARBA" id="ARBA00004123"/>
    </source>
</evidence>
<evidence type="ECO:0000256" key="3">
    <source>
        <dbReference type="ARBA" id="ARBA00011480"/>
    </source>
</evidence>
<dbReference type="EMBL" id="CP151518">
    <property type="protein sequence ID" value="WZN67220.1"/>
    <property type="molecule type" value="Genomic_DNA"/>
</dbReference>
<dbReference type="GO" id="GO:0016887">
    <property type="term" value="F:ATP hydrolysis activity"/>
    <property type="evidence" value="ECO:0007669"/>
    <property type="project" value="InterPro"/>
</dbReference>
<keyword evidence="8 9" id="KW-0539">Nucleus</keyword>
<dbReference type="CDD" id="cd18140">
    <property type="entry name" value="HLD_clamp_RFC"/>
    <property type="match status" value="1"/>
</dbReference>
<evidence type="ECO:0000259" key="11">
    <source>
        <dbReference type="PROSITE" id="PS50172"/>
    </source>
</evidence>
<evidence type="ECO:0000256" key="4">
    <source>
        <dbReference type="ARBA" id="ARBA00020401"/>
    </source>
</evidence>
<dbReference type="SMART" id="SM00292">
    <property type="entry name" value="BRCT"/>
    <property type="match status" value="1"/>
</dbReference>
<organism evidence="12 13">
    <name type="scientific">Chloropicon roscoffensis</name>
    <dbReference type="NCBI Taxonomy" id="1461544"/>
    <lineage>
        <taxon>Eukaryota</taxon>
        <taxon>Viridiplantae</taxon>
        <taxon>Chlorophyta</taxon>
        <taxon>Chloropicophyceae</taxon>
        <taxon>Chloropicales</taxon>
        <taxon>Chloropicaceae</taxon>
        <taxon>Chloropicon</taxon>
    </lineage>
</organism>
<evidence type="ECO:0000256" key="2">
    <source>
        <dbReference type="ARBA" id="ARBA00006116"/>
    </source>
</evidence>
<feature type="compositionally biased region" description="Basic and acidic residues" evidence="10">
    <location>
        <begin position="155"/>
        <end position="165"/>
    </location>
</feature>
<evidence type="ECO:0000256" key="6">
    <source>
        <dbReference type="ARBA" id="ARBA00022741"/>
    </source>
</evidence>
<evidence type="ECO:0000256" key="9">
    <source>
        <dbReference type="PIRNR" id="PIRNR036578"/>
    </source>
</evidence>
<dbReference type="Proteomes" id="UP001472866">
    <property type="component" value="Chromosome 18"/>
</dbReference>
<dbReference type="InterPro" id="IPR012178">
    <property type="entry name" value="RFC1"/>
</dbReference>
<dbReference type="InterPro" id="IPR003593">
    <property type="entry name" value="AAA+_ATPase"/>
</dbReference>
<evidence type="ECO:0000313" key="12">
    <source>
        <dbReference type="EMBL" id="WZN67220.1"/>
    </source>
</evidence>
<dbReference type="Gene3D" id="1.10.8.60">
    <property type="match status" value="1"/>
</dbReference>
<dbReference type="Pfam" id="PF00004">
    <property type="entry name" value="AAA"/>
    <property type="match status" value="1"/>
</dbReference>
<comment type="similarity">
    <text evidence="2 9">Belongs to the activator 1 large subunit family.</text>
</comment>
<feature type="compositionally biased region" description="Low complexity" evidence="10">
    <location>
        <begin position="8"/>
        <end position="25"/>
    </location>
</feature>
<dbReference type="GO" id="GO:0005524">
    <property type="term" value="F:ATP binding"/>
    <property type="evidence" value="ECO:0007669"/>
    <property type="project" value="UniProtKB-UniRule"/>
</dbReference>
<feature type="region of interest" description="Disordered" evidence="10">
    <location>
        <begin position="1"/>
        <end position="197"/>
    </location>
</feature>